<proteinExistence type="inferred from homology"/>
<evidence type="ECO:0000256" key="1">
    <source>
        <dbReference type="ARBA" id="ARBA00007074"/>
    </source>
</evidence>
<comment type="caution">
    <text evidence="6">The sequence shown here is derived from an EMBL/GenBank/DDBJ whole genome shotgun (WGS) entry which is preliminary data.</text>
</comment>
<dbReference type="PROSITE" id="PS51935">
    <property type="entry name" value="NLPC_P60"/>
    <property type="match status" value="1"/>
</dbReference>
<dbReference type="Gene3D" id="3.90.1720.10">
    <property type="entry name" value="endopeptidase domain like (from Nostoc punctiforme)"/>
    <property type="match status" value="1"/>
</dbReference>
<evidence type="ECO:0000313" key="6">
    <source>
        <dbReference type="EMBL" id="KRL08428.1"/>
    </source>
</evidence>
<evidence type="ECO:0000256" key="3">
    <source>
        <dbReference type="ARBA" id="ARBA00022801"/>
    </source>
</evidence>
<organism evidence="6 7">
    <name type="scientific">Schleiferilactobacillus perolens DSM 12744</name>
    <dbReference type="NCBI Taxonomy" id="1423792"/>
    <lineage>
        <taxon>Bacteria</taxon>
        <taxon>Bacillati</taxon>
        <taxon>Bacillota</taxon>
        <taxon>Bacilli</taxon>
        <taxon>Lactobacillales</taxon>
        <taxon>Lactobacillaceae</taxon>
        <taxon>Schleiferilactobacillus</taxon>
    </lineage>
</organism>
<dbReference type="AlphaFoldDB" id="A0A0R1MKP4"/>
<dbReference type="InterPro" id="IPR000064">
    <property type="entry name" value="NLP_P60_dom"/>
</dbReference>
<dbReference type="SUPFAM" id="SSF54001">
    <property type="entry name" value="Cysteine proteinases"/>
    <property type="match status" value="1"/>
</dbReference>
<evidence type="ECO:0000313" key="7">
    <source>
        <dbReference type="Proteomes" id="UP000051330"/>
    </source>
</evidence>
<name>A0A0R1MKP4_9LACO</name>
<dbReference type="GO" id="GO:0006508">
    <property type="term" value="P:proteolysis"/>
    <property type="evidence" value="ECO:0007669"/>
    <property type="project" value="UniProtKB-KW"/>
</dbReference>
<dbReference type="InterPro" id="IPR038765">
    <property type="entry name" value="Papain-like_cys_pep_sf"/>
</dbReference>
<accession>A0A0R1MKP4</accession>
<dbReference type="PATRIC" id="fig|1423792.3.peg.1640"/>
<dbReference type="GO" id="GO:0008234">
    <property type="term" value="F:cysteine-type peptidase activity"/>
    <property type="evidence" value="ECO:0007669"/>
    <property type="project" value="UniProtKB-KW"/>
</dbReference>
<evidence type="ECO:0000256" key="2">
    <source>
        <dbReference type="ARBA" id="ARBA00022670"/>
    </source>
</evidence>
<reference evidence="6 7" key="1">
    <citation type="journal article" date="2015" name="Genome Announc.">
        <title>Expanding the biotechnology potential of lactobacilli through comparative genomics of 213 strains and associated genera.</title>
        <authorList>
            <person name="Sun Z."/>
            <person name="Harris H.M."/>
            <person name="McCann A."/>
            <person name="Guo C."/>
            <person name="Argimon S."/>
            <person name="Zhang W."/>
            <person name="Yang X."/>
            <person name="Jeffery I.B."/>
            <person name="Cooney J.C."/>
            <person name="Kagawa T.F."/>
            <person name="Liu W."/>
            <person name="Song Y."/>
            <person name="Salvetti E."/>
            <person name="Wrobel A."/>
            <person name="Rasinkangas P."/>
            <person name="Parkhill J."/>
            <person name="Rea M.C."/>
            <person name="O'Sullivan O."/>
            <person name="Ritari J."/>
            <person name="Douillard F.P."/>
            <person name="Paul Ross R."/>
            <person name="Yang R."/>
            <person name="Briner A.E."/>
            <person name="Felis G.E."/>
            <person name="de Vos W.M."/>
            <person name="Barrangou R."/>
            <person name="Klaenhammer T.R."/>
            <person name="Caufield P.W."/>
            <person name="Cui Y."/>
            <person name="Zhang H."/>
            <person name="O'Toole P.W."/>
        </authorList>
    </citation>
    <scope>NUCLEOTIDE SEQUENCE [LARGE SCALE GENOMIC DNA]</scope>
    <source>
        <strain evidence="6 7">DSM 12744</strain>
    </source>
</reference>
<dbReference type="Pfam" id="PF05382">
    <property type="entry name" value="Amidase_5"/>
    <property type="match status" value="1"/>
</dbReference>
<keyword evidence="7" id="KW-1185">Reference proteome</keyword>
<gene>
    <name evidence="6" type="ORF">FD09_GL001619</name>
</gene>
<dbReference type="OrthoDB" id="2279260at2"/>
<evidence type="ECO:0000256" key="4">
    <source>
        <dbReference type="ARBA" id="ARBA00022807"/>
    </source>
</evidence>
<dbReference type="InterPro" id="IPR008044">
    <property type="entry name" value="Phage_lysin"/>
</dbReference>
<keyword evidence="2" id="KW-0645">Protease</keyword>
<dbReference type="STRING" id="1423792.FD09_GL001619"/>
<sequence>MTKSINLDQVIGYMVVLQSHRITYSMAGSRTGADGTADCSGALYAALRAGGATDAGYVLDTDTLPAWLAYNGFIEIASNGAWSAQRGDVFIWGEKSQSAGGNGHTGIFVNEREIINCNYPENGIAIDQYHAFWEKAHRPYYRAYRYDAANARANQQVLDK</sequence>
<keyword evidence="4" id="KW-0788">Thiol protease</keyword>
<feature type="domain" description="NlpC/P60" evidence="5">
    <location>
        <begin position="1"/>
        <end position="144"/>
    </location>
</feature>
<dbReference type="Proteomes" id="UP000051330">
    <property type="component" value="Unassembled WGS sequence"/>
</dbReference>
<keyword evidence="3" id="KW-0378">Hydrolase</keyword>
<dbReference type="RefSeq" id="WP_057822436.1">
    <property type="nucleotide sequence ID" value="NZ_AZEC01000023.1"/>
</dbReference>
<evidence type="ECO:0000259" key="5">
    <source>
        <dbReference type="PROSITE" id="PS51935"/>
    </source>
</evidence>
<protein>
    <recommendedName>
        <fullName evidence="5">NlpC/P60 domain-containing protein</fullName>
    </recommendedName>
</protein>
<dbReference type="EMBL" id="AZEC01000023">
    <property type="protein sequence ID" value="KRL08428.1"/>
    <property type="molecule type" value="Genomic_DNA"/>
</dbReference>
<comment type="similarity">
    <text evidence="1">Belongs to the peptidase C40 family.</text>
</comment>